<accession>A0A7C4H5R6</accession>
<evidence type="ECO:0000313" key="6">
    <source>
        <dbReference type="EMBL" id="HGM58599.1"/>
    </source>
</evidence>
<keyword evidence="4" id="KW-0067">ATP-binding</keyword>
<keyword evidence="2" id="KW-0547">Nucleotide-binding</keyword>
<gene>
    <name evidence="7" type="ORF">ENT92_01370</name>
    <name evidence="6" type="ORF">ENU14_03305</name>
</gene>
<keyword evidence="1" id="KW-0808">Transferase</keyword>
<dbReference type="InterPro" id="IPR023098">
    <property type="entry name" value="SerK/SbnI_C"/>
</dbReference>
<name>A0A7C4H5R6_STAMA</name>
<dbReference type="AlphaFoldDB" id="A0A7C4H5R6"/>
<organism evidence="6">
    <name type="scientific">Staphylothermus marinus</name>
    <dbReference type="NCBI Taxonomy" id="2280"/>
    <lineage>
        <taxon>Archaea</taxon>
        <taxon>Thermoproteota</taxon>
        <taxon>Thermoprotei</taxon>
        <taxon>Desulfurococcales</taxon>
        <taxon>Desulfurococcaceae</taxon>
        <taxon>Staphylothermus</taxon>
    </lineage>
</organism>
<feature type="domain" description="ParB-like N-terminal" evidence="5">
    <location>
        <begin position="24"/>
        <end position="102"/>
    </location>
</feature>
<evidence type="ECO:0000259" key="5">
    <source>
        <dbReference type="SMART" id="SM00470"/>
    </source>
</evidence>
<dbReference type="InterPro" id="IPR040867">
    <property type="entry name" value="SerK_C"/>
</dbReference>
<dbReference type="Gene3D" id="3.90.1530.10">
    <property type="entry name" value="Conserved hypothetical protein from pyrococcus furiosus pfu- 392566-001, ParB domain"/>
    <property type="match status" value="1"/>
</dbReference>
<protein>
    <submittedName>
        <fullName evidence="6">Chromosome partitioning protein ParB</fullName>
    </submittedName>
</protein>
<evidence type="ECO:0000256" key="1">
    <source>
        <dbReference type="ARBA" id="ARBA00022679"/>
    </source>
</evidence>
<dbReference type="Pfam" id="PF02195">
    <property type="entry name" value="ParB_N"/>
    <property type="match status" value="1"/>
</dbReference>
<keyword evidence="3" id="KW-0418">Kinase</keyword>
<proteinExistence type="predicted"/>
<sequence length="250" mass="28882">MNSTGRVIVKLPKLNIPYVYVEPVLIDIDKLVPHEEIVEGRLNNLIEQFRKDNAVDMPIIVAEIPGLDKYLIVDGHHRWAALMKMGYRKIPCVIIDYFSDNVKLKTWYPAIIGSIKPVITELSKKLVVDKCDYSIENISEKDIGKYAFVIIGRKECYSIQGGVDEQRIVSNILSQLNLENMFTLVYYGELSEALEDLLKNEVDYIFLRKSITKNDVIEIVKKNKVYPPKTTRHILPFYPEKTYTSLKQLE</sequence>
<comment type="caution">
    <text evidence="6">The sequence shown here is derived from an EMBL/GenBank/DDBJ whole genome shotgun (WGS) entry which is preliminary data.</text>
</comment>
<dbReference type="SMART" id="SM00470">
    <property type="entry name" value="ParB"/>
    <property type="match status" value="1"/>
</dbReference>
<dbReference type="GO" id="GO:0016301">
    <property type="term" value="F:kinase activity"/>
    <property type="evidence" value="ECO:0007669"/>
    <property type="project" value="UniProtKB-KW"/>
</dbReference>
<dbReference type="EMBL" id="DTBJ01000022">
    <property type="protein sequence ID" value="HGM58599.1"/>
    <property type="molecule type" value="Genomic_DNA"/>
</dbReference>
<dbReference type="Gene3D" id="3.30.1760.10">
    <property type="entry name" value="Conserved hypothetical protein from pyrococcus furiosus pfu- 392566-001, domain 2"/>
    <property type="match status" value="1"/>
</dbReference>
<evidence type="ECO:0000256" key="2">
    <source>
        <dbReference type="ARBA" id="ARBA00022741"/>
    </source>
</evidence>
<dbReference type="EMBL" id="DTAN01000054">
    <property type="protein sequence ID" value="HGU64853.1"/>
    <property type="molecule type" value="Genomic_DNA"/>
</dbReference>
<dbReference type="CDD" id="cd16400">
    <property type="entry name" value="ParB_Srx_like_nuclease"/>
    <property type="match status" value="1"/>
</dbReference>
<dbReference type="InterPro" id="IPR003115">
    <property type="entry name" value="ParB_N"/>
</dbReference>
<dbReference type="Pfam" id="PF18231">
    <property type="entry name" value="SerK_C"/>
    <property type="match status" value="1"/>
</dbReference>
<reference evidence="6" key="1">
    <citation type="journal article" date="2020" name="mSystems">
        <title>Genome- and Community-Level Interaction Insights into Carbon Utilization and Element Cycling Functions of Hydrothermarchaeota in Hydrothermal Sediment.</title>
        <authorList>
            <person name="Zhou Z."/>
            <person name="Liu Y."/>
            <person name="Xu W."/>
            <person name="Pan J."/>
            <person name="Luo Z.H."/>
            <person name="Li M."/>
        </authorList>
    </citation>
    <scope>NUCLEOTIDE SEQUENCE [LARGE SCALE GENOMIC DNA]</scope>
    <source>
        <strain evidence="7">SpSt-622</strain>
        <strain evidence="6">SpSt-642</strain>
    </source>
</reference>
<evidence type="ECO:0000256" key="3">
    <source>
        <dbReference type="ARBA" id="ARBA00022777"/>
    </source>
</evidence>
<evidence type="ECO:0000313" key="7">
    <source>
        <dbReference type="EMBL" id="HGU64853.1"/>
    </source>
</evidence>
<dbReference type="GO" id="GO:0005524">
    <property type="term" value="F:ATP binding"/>
    <property type="evidence" value="ECO:0007669"/>
    <property type="project" value="UniProtKB-KW"/>
</dbReference>
<dbReference type="SUPFAM" id="SSF110849">
    <property type="entry name" value="ParB/Sulfiredoxin"/>
    <property type="match status" value="1"/>
</dbReference>
<dbReference type="InterPro" id="IPR036086">
    <property type="entry name" value="ParB/Sulfiredoxin_sf"/>
</dbReference>
<evidence type="ECO:0000256" key="4">
    <source>
        <dbReference type="ARBA" id="ARBA00022840"/>
    </source>
</evidence>